<feature type="compositionally biased region" description="Low complexity" evidence="1">
    <location>
        <begin position="789"/>
        <end position="799"/>
    </location>
</feature>
<feature type="compositionally biased region" description="Low complexity" evidence="1">
    <location>
        <begin position="24"/>
        <end position="37"/>
    </location>
</feature>
<dbReference type="InterPro" id="IPR000219">
    <property type="entry name" value="DH_dom"/>
</dbReference>
<evidence type="ECO:0000256" key="1">
    <source>
        <dbReference type="SAM" id="MobiDB-lite"/>
    </source>
</evidence>
<dbReference type="PANTHER" id="PTHR22834:SF20">
    <property type="entry name" value="SH3 DOMAIN-CONTAINING PROTEIN"/>
    <property type="match status" value="1"/>
</dbReference>
<feature type="region of interest" description="Disordered" evidence="1">
    <location>
        <begin position="79"/>
        <end position="146"/>
    </location>
</feature>
<evidence type="ECO:0000259" key="2">
    <source>
        <dbReference type="PROSITE" id="PS50010"/>
    </source>
</evidence>
<dbReference type="Proteomes" id="UP001498771">
    <property type="component" value="Unassembled WGS sequence"/>
</dbReference>
<feature type="compositionally biased region" description="Basic and acidic residues" evidence="1">
    <location>
        <begin position="1"/>
        <end position="11"/>
    </location>
</feature>
<keyword evidence="4" id="KW-1185">Reference proteome</keyword>
<feature type="compositionally biased region" description="Polar residues" evidence="1">
    <location>
        <begin position="370"/>
        <end position="382"/>
    </location>
</feature>
<feature type="region of interest" description="Disordered" evidence="1">
    <location>
        <begin position="732"/>
        <end position="799"/>
    </location>
</feature>
<dbReference type="Gene3D" id="1.20.900.10">
    <property type="entry name" value="Dbl homology (DH) domain"/>
    <property type="match status" value="1"/>
</dbReference>
<feature type="region of interest" description="Disordered" evidence="1">
    <location>
        <begin position="889"/>
        <end position="922"/>
    </location>
</feature>
<dbReference type="SUPFAM" id="SSF48065">
    <property type="entry name" value="DBL homology domain (DH-domain)"/>
    <property type="match status" value="1"/>
</dbReference>
<feature type="region of interest" description="Disordered" evidence="1">
    <location>
        <begin position="1"/>
        <end position="50"/>
    </location>
</feature>
<dbReference type="InterPro" id="IPR035899">
    <property type="entry name" value="DBL_dom_sf"/>
</dbReference>
<reference evidence="3 4" key="1">
    <citation type="submission" date="2024-03" db="EMBL/GenBank/DDBJ databases">
        <title>Genome-scale model development and genomic sequencing of the oleaginous clade Lipomyces.</title>
        <authorList>
            <consortium name="Lawrence Berkeley National Laboratory"/>
            <person name="Czajka J.J."/>
            <person name="Han Y."/>
            <person name="Kim J."/>
            <person name="Mondo S.J."/>
            <person name="Hofstad B.A."/>
            <person name="Robles A."/>
            <person name="Haridas S."/>
            <person name="Riley R."/>
            <person name="LaButti K."/>
            <person name="Pangilinan J."/>
            <person name="Andreopoulos W."/>
            <person name="Lipzen A."/>
            <person name="Yan J."/>
            <person name="Wang M."/>
            <person name="Ng V."/>
            <person name="Grigoriev I.V."/>
            <person name="Spatafora J.W."/>
            <person name="Magnuson J.K."/>
            <person name="Baker S.E."/>
            <person name="Pomraning K.R."/>
        </authorList>
    </citation>
    <scope>NUCLEOTIDE SEQUENCE [LARGE SCALE GENOMIC DNA]</scope>
    <source>
        <strain evidence="3 4">Phaff 52-87</strain>
    </source>
</reference>
<dbReference type="Gene3D" id="1.20.1270.60">
    <property type="entry name" value="Arfaptin homology (AH) domain/BAR domain"/>
    <property type="match status" value="1"/>
</dbReference>
<feature type="compositionally biased region" description="Low complexity" evidence="1">
    <location>
        <begin position="899"/>
        <end position="921"/>
    </location>
</feature>
<dbReference type="SUPFAM" id="SSF103657">
    <property type="entry name" value="BAR/IMD domain-like"/>
    <property type="match status" value="1"/>
</dbReference>
<protein>
    <recommendedName>
        <fullName evidence="2">DH domain-containing protein</fullName>
    </recommendedName>
</protein>
<gene>
    <name evidence="3" type="ORF">BZA70DRAFT_267277</name>
</gene>
<dbReference type="SMART" id="SM00325">
    <property type="entry name" value="RhoGEF"/>
    <property type="match status" value="1"/>
</dbReference>
<feature type="compositionally biased region" description="Low complexity" evidence="1">
    <location>
        <begin position="501"/>
        <end position="521"/>
    </location>
</feature>
<dbReference type="RefSeq" id="XP_064768470.1">
    <property type="nucleotide sequence ID" value="XM_064911093.1"/>
</dbReference>
<feature type="compositionally biased region" description="Low complexity" evidence="1">
    <location>
        <begin position="117"/>
        <end position="134"/>
    </location>
</feature>
<feature type="region of interest" description="Disordered" evidence="1">
    <location>
        <begin position="185"/>
        <end position="286"/>
    </location>
</feature>
<proteinExistence type="predicted"/>
<evidence type="ECO:0000313" key="3">
    <source>
        <dbReference type="EMBL" id="KAK7205437.1"/>
    </source>
</evidence>
<feature type="compositionally biased region" description="Low complexity" evidence="1">
    <location>
        <begin position="239"/>
        <end position="275"/>
    </location>
</feature>
<dbReference type="EMBL" id="JBBJBU010000005">
    <property type="protein sequence ID" value="KAK7205437.1"/>
    <property type="molecule type" value="Genomic_DNA"/>
</dbReference>
<accession>A0ABR1F6J1</accession>
<feature type="compositionally biased region" description="Pro residues" evidence="1">
    <location>
        <begin position="411"/>
        <end position="420"/>
    </location>
</feature>
<dbReference type="PROSITE" id="PS50010">
    <property type="entry name" value="DH_2"/>
    <property type="match status" value="1"/>
</dbReference>
<dbReference type="GeneID" id="90036605"/>
<comment type="caution">
    <text evidence="3">The sequence shown here is derived from an EMBL/GenBank/DDBJ whole genome shotgun (WGS) entry which is preliminary data.</text>
</comment>
<feature type="region of interest" description="Disordered" evidence="1">
    <location>
        <begin position="488"/>
        <end position="521"/>
    </location>
</feature>
<name>A0ABR1F6J1_9ASCO</name>
<dbReference type="InterPro" id="IPR027267">
    <property type="entry name" value="AH/BAR_dom_sf"/>
</dbReference>
<dbReference type="Pfam" id="PF00621">
    <property type="entry name" value="RhoGEF"/>
    <property type="match status" value="1"/>
</dbReference>
<dbReference type="CDD" id="cd00160">
    <property type="entry name" value="RhoGEF"/>
    <property type="match status" value="1"/>
</dbReference>
<organism evidence="3 4">
    <name type="scientific">Myxozyma melibiosi</name>
    <dbReference type="NCBI Taxonomy" id="54550"/>
    <lineage>
        <taxon>Eukaryota</taxon>
        <taxon>Fungi</taxon>
        <taxon>Dikarya</taxon>
        <taxon>Ascomycota</taxon>
        <taxon>Saccharomycotina</taxon>
        <taxon>Lipomycetes</taxon>
        <taxon>Lipomycetales</taxon>
        <taxon>Lipomycetaceae</taxon>
        <taxon>Myxozyma</taxon>
    </lineage>
</organism>
<feature type="compositionally biased region" description="Polar residues" evidence="1">
    <location>
        <begin position="339"/>
        <end position="363"/>
    </location>
</feature>
<dbReference type="InterPro" id="IPR051492">
    <property type="entry name" value="Dynamin-Rho_GEF"/>
</dbReference>
<sequence>MGRTDKPERMRHAVHSRLGGFLKPTTLTSNLSTTTTPSSPPASSPPFLPNPSASHPSILCCRPMLPPIERLHPLALPENLLPASERPPPPPPRRLSSADSTASNARPVISQRHRTASSPERPSSSLSNFSDSSSGHYYRGPSSARAHRRNLAHIKNSVTANHSAIEPPPPRVSSRKSYVLHDLPALSTKNSPTLSFPDIPLPPPPPERKRDSSAVRFSRSTPDLHALFRAQSKSTDPPSTGDSGLSLTSSTSSSITNGSNNTSAAAATTSTAASIPTLKSKRSFPRLRQLARRAVSSGTSTKRISRSVSPLYRNPEYGLQSNIELVPPLPDKFPRNDASVDTSVSSNASTGDRTPDTPITPSSVILRPSTPVSDNTSVTVSAAPNIDPVATAPDHVSTDNDPESEKQLPALPSPSPPPSPSQSIASPDIFYTPRNSVQRRSLLPEPSQFASHADDLAFTIPPRSQTYDPSFSTHQLPADHMAAQVSARLAQTEPESHDVSRSVSRSTVQTTASAASSTGSSAESKRSYKRVRLIRELIDTEQAYLQDLDVLDKYYRQSASGRSFFSKDDIKVIFGNLSAVIDFTSIFSVSLRTAASVVYSSKSQDSDSVDGSALDERDSFIGETFLQAIPQLEQVYTAYIHNQQLAVNRLHKITSSSSSSYHRWEDSCRKASSSKTNAWSLESLLVKPVQRLLKYPMLLKSLAELTPSSHPDKQALIQAAESIASCADRINEQSRRVHPSASEPDLRGKSSSSRKGLARSTEKLKFTVGRTGSDKSASSSTPQLHHRSTSSVTSIASSQSASTSTTAVAALTPVQTASSSATSTPVINQGPVESVDKNYDAIVDRFRRRHFELRVVIESFAGAVNATTAALNKMYTFGASLEDYARLPESKTVTPPQSPRVGVSSPSLSSRSRSTANLRSAKTTAVPYAHADKFSSFKNSAQEVRDHELPRFRAAVMTHVLSPLEQILDLFDGPINQAMAQRDRRVPDYKRYLHYSERGLTPAKHAIMLANNFKEINSQLVTEIPMFLKMVDDMVRAVTLNWVDILARWNLVYARRIRMHTSKDLERHRGDVSTGSGQSSLATEDIEMTFALRYSKVEQSLAALKCCKPLQLHQTKPAAVQRPGKLR</sequence>
<evidence type="ECO:0000313" key="4">
    <source>
        <dbReference type="Proteomes" id="UP001498771"/>
    </source>
</evidence>
<dbReference type="PANTHER" id="PTHR22834">
    <property type="entry name" value="NUCLEAR FUSION PROTEIN FUS2"/>
    <property type="match status" value="1"/>
</dbReference>
<feature type="compositionally biased region" description="Pro residues" evidence="1">
    <location>
        <begin position="38"/>
        <end position="49"/>
    </location>
</feature>
<feature type="compositionally biased region" description="Polar residues" evidence="1">
    <location>
        <begin position="774"/>
        <end position="783"/>
    </location>
</feature>
<feature type="domain" description="DH" evidence="2">
    <location>
        <begin position="529"/>
        <end position="733"/>
    </location>
</feature>
<feature type="region of interest" description="Disordered" evidence="1">
    <location>
        <begin position="328"/>
        <end position="428"/>
    </location>
</feature>